<dbReference type="AlphaFoldDB" id="A0A1J4SE36"/>
<accession>A0A1J4SE36</accession>
<organism evidence="1 2">
    <name type="scientific">Candidatus Desantisbacteria bacterium CG1_02_38_46</name>
    <dbReference type="NCBI Taxonomy" id="1817893"/>
    <lineage>
        <taxon>Bacteria</taxon>
        <taxon>Candidatus Desantisiibacteriota</taxon>
    </lineage>
</organism>
<proteinExistence type="predicted"/>
<sequence>MSDSRKEADKICKYFYVDLYFHPVCGAPEDFRNKCGMLSTEEGMAGFGPDLDVTEMQKFVLYRCDKLKHLCDRTGHLPSKIAFKYRRQIDNENLAAVTYNFIEDEMRVHAKIGRNDPCPCGSGKKYKNCCGR</sequence>
<dbReference type="PANTHER" id="PTHR33747">
    <property type="entry name" value="UPF0225 PROTEIN SCO1677"/>
    <property type="match status" value="1"/>
</dbReference>
<dbReference type="Pfam" id="PF02810">
    <property type="entry name" value="SEC-C"/>
    <property type="match status" value="1"/>
</dbReference>
<dbReference type="InterPro" id="IPR004027">
    <property type="entry name" value="SEC_C_motif"/>
</dbReference>
<protein>
    <recommendedName>
        <fullName evidence="3">Zinc chelation protein SecC</fullName>
    </recommendedName>
</protein>
<reference evidence="1 2" key="1">
    <citation type="journal article" date="2016" name="Environ. Microbiol.">
        <title>Genomic resolution of a cold subsurface aquifer community provides metabolic insights for novel microbes adapted to high CO concentrations.</title>
        <authorList>
            <person name="Probst A.J."/>
            <person name="Castelle C.J."/>
            <person name="Singh A."/>
            <person name="Brown C.T."/>
            <person name="Anantharaman K."/>
            <person name="Sharon I."/>
            <person name="Hug L.A."/>
            <person name="Burstein D."/>
            <person name="Emerson J.B."/>
            <person name="Thomas B.C."/>
            <person name="Banfield J.F."/>
        </authorList>
    </citation>
    <scope>NUCLEOTIDE SEQUENCE [LARGE SCALE GENOMIC DNA]</scope>
    <source>
        <strain evidence="1">CG1_02_38_46</strain>
    </source>
</reference>
<dbReference type="STRING" id="1817893.AUJ66_04720"/>
<dbReference type="EMBL" id="MNUO01000070">
    <property type="protein sequence ID" value="OIN96954.1"/>
    <property type="molecule type" value="Genomic_DNA"/>
</dbReference>
<evidence type="ECO:0000313" key="1">
    <source>
        <dbReference type="EMBL" id="OIN96954.1"/>
    </source>
</evidence>
<dbReference type="PANTHER" id="PTHR33747:SF1">
    <property type="entry name" value="ADENYLATE CYCLASE-ASSOCIATED CAP C-TERMINAL DOMAIN-CONTAINING PROTEIN"/>
    <property type="match status" value="1"/>
</dbReference>
<evidence type="ECO:0000313" key="2">
    <source>
        <dbReference type="Proteomes" id="UP000182278"/>
    </source>
</evidence>
<name>A0A1J4SE36_9BACT</name>
<dbReference type="SUPFAM" id="SSF103642">
    <property type="entry name" value="Sec-C motif"/>
    <property type="match status" value="1"/>
</dbReference>
<evidence type="ECO:0008006" key="3">
    <source>
        <dbReference type="Google" id="ProtNLM"/>
    </source>
</evidence>
<gene>
    <name evidence="1" type="ORF">AUJ66_04720</name>
</gene>
<comment type="caution">
    <text evidence="1">The sequence shown here is derived from an EMBL/GenBank/DDBJ whole genome shotgun (WGS) entry which is preliminary data.</text>
</comment>
<dbReference type="Proteomes" id="UP000182278">
    <property type="component" value="Unassembled WGS sequence"/>
</dbReference>
<dbReference type="Gene3D" id="3.10.450.50">
    <property type="match status" value="1"/>
</dbReference>